<dbReference type="KEGG" id="mrr:Moror_15475"/>
<feature type="region of interest" description="Disordered" evidence="1">
    <location>
        <begin position="74"/>
        <end position="93"/>
    </location>
</feature>
<dbReference type="HOGENOM" id="CLU_2400184_0_0_1"/>
<protein>
    <submittedName>
        <fullName evidence="3">Uncharacterized protein</fullName>
    </submittedName>
</protein>
<dbReference type="EMBL" id="AWSO01001996">
    <property type="protein sequence ID" value="ESK82285.1"/>
    <property type="molecule type" value="Genomic_DNA"/>
</dbReference>
<evidence type="ECO:0000313" key="3">
    <source>
        <dbReference type="EMBL" id="ESK82285.1"/>
    </source>
</evidence>
<gene>
    <name evidence="3" type="ORF">Moror_15475</name>
</gene>
<organism evidence="3 4">
    <name type="scientific">Moniliophthora roreri (strain MCA 2997)</name>
    <name type="common">Cocoa frosty pod rot fungus</name>
    <name type="synonym">Crinipellis roreri</name>
    <dbReference type="NCBI Taxonomy" id="1381753"/>
    <lineage>
        <taxon>Eukaryota</taxon>
        <taxon>Fungi</taxon>
        <taxon>Dikarya</taxon>
        <taxon>Basidiomycota</taxon>
        <taxon>Agaricomycotina</taxon>
        <taxon>Agaricomycetes</taxon>
        <taxon>Agaricomycetidae</taxon>
        <taxon>Agaricales</taxon>
        <taxon>Marasmiineae</taxon>
        <taxon>Marasmiaceae</taxon>
        <taxon>Moniliophthora</taxon>
    </lineage>
</organism>
<dbReference type="AlphaFoldDB" id="V2WPY9"/>
<evidence type="ECO:0000313" key="4">
    <source>
        <dbReference type="Proteomes" id="UP000017559"/>
    </source>
</evidence>
<comment type="caution">
    <text evidence="3">The sequence shown here is derived from an EMBL/GenBank/DDBJ whole genome shotgun (WGS) entry which is preliminary data.</text>
</comment>
<feature type="transmembrane region" description="Helical" evidence="2">
    <location>
        <begin position="6"/>
        <end position="29"/>
    </location>
</feature>
<keyword evidence="4" id="KW-1185">Reference proteome</keyword>
<keyword evidence="2" id="KW-0812">Transmembrane</keyword>
<evidence type="ECO:0000256" key="2">
    <source>
        <dbReference type="SAM" id="Phobius"/>
    </source>
</evidence>
<proteinExistence type="predicted"/>
<keyword evidence="2" id="KW-0472">Membrane</keyword>
<reference evidence="3 4" key="1">
    <citation type="journal article" date="2014" name="BMC Genomics">
        <title>Genome and secretome analysis of the hemibiotrophic fungal pathogen, Moniliophthora roreri, which causes frosty pod rot disease of cacao: mechanisms of the biotrophic and necrotrophic phases.</title>
        <authorList>
            <person name="Meinhardt L.W."/>
            <person name="Costa G.G.L."/>
            <person name="Thomazella D.P.T."/>
            <person name="Teixeira P.J.P.L."/>
            <person name="Carazzolle M.F."/>
            <person name="Schuster S.C."/>
            <person name="Carlson J.E."/>
            <person name="Guiltinan M.J."/>
            <person name="Mieczkowski P."/>
            <person name="Farmer A."/>
            <person name="Ramaraj T."/>
            <person name="Crozier J."/>
            <person name="Davis R.E."/>
            <person name="Shao J."/>
            <person name="Melnick R.L."/>
            <person name="Pereira G.A.G."/>
            <person name="Bailey B.A."/>
        </authorList>
    </citation>
    <scope>NUCLEOTIDE SEQUENCE [LARGE SCALE GENOMIC DNA]</scope>
    <source>
        <strain evidence="3 4">MCA 2997</strain>
    </source>
</reference>
<sequence length="93" mass="10356">MNQLLLAIIIIGCIAAALALAFIITNIIIYCRERFRRKQDPTVGRRDSEDVDSEAEYQSTPLIQEVPLSAIINEKPQRPSSSRVSLNSTPTTL</sequence>
<name>V2WPY9_MONRO</name>
<dbReference type="Proteomes" id="UP000017559">
    <property type="component" value="Unassembled WGS sequence"/>
</dbReference>
<feature type="compositionally biased region" description="Polar residues" evidence="1">
    <location>
        <begin position="78"/>
        <end position="93"/>
    </location>
</feature>
<evidence type="ECO:0000256" key="1">
    <source>
        <dbReference type="SAM" id="MobiDB-lite"/>
    </source>
</evidence>
<keyword evidence="2" id="KW-1133">Transmembrane helix</keyword>
<accession>V2WPY9</accession>